<evidence type="ECO:0000256" key="3">
    <source>
        <dbReference type="ARBA" id="ARBA00022692"/>
    </source>
</evidence>
<dbReference type="PANTHER" id="PTHR12677">
    <property type="entry name" value="GOLGI APPARATUS MEMBRANE PROTEIN TVP38-RELATED"/>
    <property type="match status" value="1"/>
</dbReference>
<evidence type="ECO:0000256" key="2">
    <source>
        <dbReference type="ARBA" id="ARBA00022475"/>
    </source>
</evidence>
<dbReference type="InterPro" id="IPR032816">
    <property type="entry name" value="VTT_dom"/>
</dbReference>
<evidence type="ECO:0000256" key="1">
    <source>
        <dbReference type="ARBA" id="ARBA00004651"/>
    </source>
</evidence>
<accession>A0A7S4F136</accession>
<dbReference type="EMBL" id="HBIZ01028169">
    <property type="protein sequence ID" value="CAE0765276.1"/>
    <property type="molecule type" value="Transcribed_RNA"/>
</dbReference>
<dbReference type="InterPro" id="IPR015414">
    <property type="entry name" value="TMEM64"/>
</dbReference>
<evidence type="ECO:0000256" key="6">
    <source>
        <dbReference type="SAM" id="Phobius"/>
    </source>
</evidence>
<dbReference type="AlphaFoldDB" id="A0A7S4F136"/>
<feature type="transmembrane region" description="Helical" evidence="6">
    <location>
        <begin position="198"/>
        <end position="224"/>
    </location>
</feature>
<evidence type="ECO:0000256" key="5">
    <source>
        <dbReference type="ARBA" id="ARBA00023136"/>
    </source>
</evidence>
<comment type="subcellular location">
    <subcellularLocation>
        <location evidence="1">Cell membrane</location>
        <topology evidence="1">Multi-pass membrane protein</topology>
    </subcellularLocation>
</comment>
<feature type="transmembrane region" description="Helical" evidence="6">
    <location>
        <begin position="31"/>
        <end position="50"/>
    </location>
</feature>
<organism evidence="8">
    <name type="scientific">Chrysotila carterae</name>
    <name type="common">Marine alga</name>
    <name type="synonym">Syracosphaera carterae</name>
    <dbReference type="NCBI Taxonomy" id="13221"/>
    <lineage>
        <taxon>Eukaryota</taxon>
        <taxon>Haptista</taxon>
        <taxon>Haptophyta</taxon>
        <taxon>Prymnesiophyceae</taxon>
        <taxon>Isochrysidales</taxon>
        <taxon>Isochrysidaceae</taxon>
        <taxon>Chrysotila</taxon>
    </lineage>
</organism>
<evidence type="ECO:0000259" key="7">
    <source>
        <dbReference type="Pfam" id="PF09335"/>
    </source>
</evidence>
<keyword evidence="2" id="KW-1003">Cell membrane</keyword>
<keyword evidence="4 6" id="KW-1133">Transmembrane helix</keyword>
<feature type="transmembrane region" description="Helical" evidence="6">
    <location>
        <begin position="87"/>
        <end position="116"/>
    </location>
</feature>
<name>A0A7S4F136_CHRCT</name>
<reference evidence="8" key="1">
    <citation type="submission" date="2021-01" db="EMBL/GenBank/DDBJ databases">
        <authorList>
            <person name="Corre E."/>
            <person name="Pelletier E."/>
            <person name="Niang G."/>
            <person name="Scheremetjew M."/>
            <person name="Finn R."/>
            <person name="Kale V."/>
            <person name="Holt S."/>
            <person name="Cochrane G."/>
            <person name="Meng A."/>
            <person name="Brown T."/>
            <person name="Cohen L."/>
        </authorList>
    </citation>
    <scope>NUCLEOTIDE SEQUENCE</scope>
    <source>
        <strain evidence="8">CCMP645</strain>
    </source>
</reference>
<feature type="transmembrane region" description="Helical" evidence="6">
    <location>
        <begin position="122"/>
        <end position="142"/>
    </location>
</feature>
<dbReference type="PANTHER" id="PTHR12677:SF59">
    <property type="entry name" value="GOLGI APPARATUS MEMBRANE PROTEIN TVP38-RELATED"/>
    <property type="match status" value="1"/>
</dbReference>
<evidence type="ECO:0000256" key="4">
    <source>
        <dbReference type="ARBA" id="ARBA00022989"/>
    </source>
</evidence>
<protein>
    <recommendedName>
        <fullName evidence="7">VTT domain-containing protein</fullName>
    </recommendedName>
</protein>
<dbReference type="GO" id="GO:0005886">
    <property type="term" value="C:plasma membrane"/>
    <property type="evidence" value="ECO:0007669"/>
    <property type="project" value="UniProtKB-SubCell"/>
</dbReference>
<feature type="transmembrane region" description="Helical" evidence="6">
    <location>
        <begin position="236"/>
        <end position="257"/>
    </location>
</feature>
<keyword evidence="3 6" id="KW-0812">Transmembrane</keyword>
<feature type="domain" description="VTT" evidence="7">
    <location>
        <begin position="101"/>
        <end position="219"/>
    </location>
</feature>
<keyword evidence="5 6" id="KW-0472">Membrane</keyword>
<proteinExistence type="predicted"/>
<dbReference type="Pfam" id="PF09335">
    <property type="entry name" value="VTT_dom"/>
    <property type="match status" value="1"/>
</dbReference>
<sequence length="269" mass="28064">MCQQPASSLYNVKDVAKDAPRKTRFTVGGKLLLAAVVTGSVSALAAHVLAQEEGMLKGAQRLHGRVAPLLVDALHHVQRLGGIRGALLLLLMQVGGFLFMVPTSPLSVAAGCAFGLKAGLPIAGGSYLVSCLAPFAISRAWLTETFSVWLRKYPIAETYMAAVEERPFLVTLLLRLSPALPSPVNCYMLGLTSIDSRVYLAATMLGAAPNCAFCVYVGSMLTAISDALGSGASPPWPLLAIGLVATAAMLAVLTGIANKKMAAITPRSS</sequence>
<evidence type="ECO:0000313" key="8">
    <source>
        <dbReference type="EMBL" id="CAE0765276.1"/>
    </source>
</evidence>
<gene>
    <name evidence="8" type="ORF">PCAR00345_LOCUS17888</name>
</gene>